<dbReference type="PANTHER" id="PTHR43088">
    <property type="entry name" value="SUBUNIT OF PYRUVATE:FLAVODOXIN OXIDOREDUCTASE-RELATED"/>
    <property type="match status" value="1"/>
</dbReference>
<keyword evidence="5" id="KW-1185">Reference proteome</keyword>
<dbReference type="InterPro" id="IPR002880">
    <property type="entry name" value="Pyrv_Fd/Flavodoxin_OxRdtase_N"/>
</dbReference>
<evidence type="ECO:0000256" key="1">
    <source>
        <dbReference type="ARBA" id="ARBA00023002"/>
    </source>
</evidence>
<name>A0A919S1Y4_9CLOT</name>
<protein>
    <submittedName>
        <fullName evidence="4">3-methyl-2-oxobutanoate dehydrogenase subunit VorB</fullName>
    </submittedName>
</protein>
<comment type="caution">
    <text evidence="4">The sequence shown here is derived from an EMBL/GenBank/DDBJ whole genome shotgun (WGS) entry which is preliminary data.</text>
</comment>
<reference evidence="4" key="1">
    <citation type="submission" date="2021-03" db="EMBL/GenBank/DDBJ databases">
        <title>Taxonomic study of Clostridium polyendosporum from meadow-gley soil under rice.</title>
        <authorList>
            <person name="Kobayashi H."/>
            <person name="Tanizawa Y."/>
            <person name="Yagura M."/>
        </authorList>
    </citation>
    <scope>NUCLEOTIDE SEQUENCE</scope>
    <source>
        <strain evidence="4">JCM 30710</strain>
    </source>
</reference>
<keyword evidence="1" id="KW-0560">Oxidoreductase</keyword>
<feature type="domain" description="Pyruvate:ferredoxin oxidoreductase core" evidence="3">
    <location>
        <begin position="250"/>
        <end position="344"/>
    </location>
</feature>
<dbReference type="RefSeq" id="WP_212904641.1">
    <property type="nucleotide sequence ID" value="NZ_BOPZ01000024.1"/>
</dbReference>
<dbReference type="CDD" id="cd07034">
    <property type="entry name" value="TPP_PYR_PFOR_IOR-alpha_like"/>
    <property type="match status" value="1"/>
</dbReference>
<dbReference type="EMBL" id="BOPZ01000024">
    <property type="protein sequence ID" value="GIM29959.1"/>
    <property type="molecule type" value="Genomic_DNA"/>
</dbReference>
<dbReference type="NCBIfam" id="NF005507">
    <property type="entry name" value="PRK07119.1"/>
    <property type="match status" value="1"/>
</dbReference>
<dbReference type="Pfam" id="PF01855">
    <property type="entry name" value="POR_N"/>
    <property type="match status" value="1"/>
</dbReference>
<evidence type="ECO:0000259" key="2">
    <source>
        <dbReference type="Pfam" id="PF01855"/>
    </source>
</evidence>
<dbReference type="PANTHER" id="PTHR43088:SF1">
    <property type="entry name" value="SUBUNIT OF PYRUVATE:FLAVODOXIN OXIDOREDUCTASE"/>
    <property type="match status" value="1"/>
</dbReference>
<dbReference type="AlphaFoldDB" id="A0A919S1Y4"/>
<dbReference type="SUPFAM" id="SSF52518">
    <property type="entry name" value="Thiamin diphosphate-binding fold (THDP-binding)"/>
    <property type="match status" value="1"/>
</dbReference>
<dbReference type="SUPFAM" id="SSF52922">
    <property type="entry name" value="TK C-terminal domain-like"/>
    <property type="match status" value="1"/>
</dbReference>
<evidence type="ECO:0000259" key="3">
    <source>
        <dbReference type="Pfam" id="PF17147"/>
    </source>
</evidence>
<evidence type="ECO:0000313" key="5">
    <source>
        <dbReference type="Proteomes" id="UP000679179"/>
    </source>
</evidence>
<dbReference type="Proteomes" id="UP000679179">
    <property type="component" value="Unassembled WGS sequence"/>
</dbReference>
<sequence>MGKKVLIKGNEAIAEAAIRADCQCFFGYPITPQTEVVAYMAKKMPKIGRVFLQAESEIAAINMVYGAAGTGVRCMTSSSGPGISLKSEGISFIAGAELPCVIVNVVRAGPGLGGIQPAQSDYFQATRGGGHGDYYMPVYVPNSIQEIVDITQDAFDVADLYRTPVMVMVDGMIGQMMEPVEFKERTSKQLPVKNWAANGLGKRKAHNIINSLYLDPEILEKHNLNLQIKYEEIKKNETRYELYNCSERCDLILVAYGTVSRICNNVIKMAKIHGVNIGLIRPITVWPFPKEAFEKTINLTDKGYLAVEMSLGQMVEDIRLSVSGRKEVYFYGRVGGMVPTPNEILLNIKSFLGGEKQCQ</sequence>
<dbReference type="Gene3D" id="3.40.50.970">
    <property type="match status" value="1"/>
</dbReference>
<dbReference type="InterPro" id="IPR009014">
    <property type="entry name" value="Transketo_C/PFOR_II"/>
</dbReference>
<dbReference type="InterPro" id="IPR052368">
    <property type="entry name" value="2-oxoacid_oxidoreductase"/>
</dbReference>
<dbReference type="InterPro" id="IPR029061">
    <property type="entry name" value="THDP-binding"/>
</dbReference>
<dbReference type="Gene3D" id="3.40.50.920">
    <property type="match status" value="1"/>
</dbReference>
<dbReference type="InterPro" id="IPR033412">
    <property type="entry name" value="PFOR_II"/>
</dbReference>
<feature type="domain" description="Pyruvate flavodoxin/ferredoxin oxidoreductase pyrimidine binding" evidence="2">
    <location>
        <begin position="15"/>
        <end position="198"/>
    </location>
</feature>
<evidence type="ECO:0000313" key="4">
    <source>
        <dbReference type="EMBL" id="GIM29959.1"/>
    </source>
</evidence>
<proteinExistence type="predicted"/>
<accession>A0A919S1Y4</accession>
<dbReference type="GO" id="GO:0016491">
    <property type="term" value="F:oxidoreductase activity"/>
    <property type="evidence" value="ECO:0007669"/>
    <property type="project" value="UniProtKB-KW"/>
</dbReference>
<organism evidence="4 5">
    <name type="scientific">Clostridium polyendosporum</name>
    <dbReference type="NCBI Taxonomy" id="69208"/>
    <lineage>
        <taxon>Bacteria</taxon>
        <taxon>Bacillati</taxon>
        <taxon>Bacillota</taxon>
        <taxon>Clostridia</taxon>
        <taxon>Eubacteriales</taxon>
        <taxon>Clostridiaceae</taxon>
        <taxon>Clostridium</taxon>
    </lineage>
</organism>
<dbReference type="Pfam" id="PF17147">
    <property type="entry name" value="PFOR_II"/>
    <property type="match status" value="1"/>
</dbReference>
<gene>
    <name evidence="4" type="ORF">CPJCM30710_26250</name>
</gene>